<protein>
    <submittedName>
        <fullName evidence="5">Thermonuclease family protein</fullName>
    </submittedName>
</protein>
<evidence type="ECO:0000313" key="6">
    <source>
        <dbReference type="Proteomes" id="UP001152321"/>
    </source>
</evidence>
<dbReference type="EMBL" id="JANRMI010000001">
    <property type="protein sequence ID" value="MDG0814967.1"/>
    <property type="molecule type" value="Genomic_DNA"/>
</dbReference>
<dbReference type="PANTHER" id="PTHR12302">
    <property type="entry name" value="EBNA2 BINDING PROTEIN P100"/>
    <property type="match status" value="1"/>
</dbReference>
<dbReference type="Gene3D" id="2.40.50.90">
    <property type="match status" value="1"/>
</dbReference>
<accession>A0ABT6DEQ2</accession>
<keyword evidence="2" id="KW-0255">Endonuclease</keyword>
<evidence type="ECO:0000256" key="1">
    <source>
        <dbReference type="ARBA" id="ARBA00022722"/>
    </source>
</evidence>
<dbReference type="Pfam" id="PF00565">
    <property type="entry name" value="SNase"/>
    <property type="match status" value="1"/>
</dbReference>
<gene>
    <name evidence="5" type="ORF">NWE73_01240</name>
</gene>
<name>A0ABT6DEQ2_9BACT</name>
<keyword evidence="3" id="KW-0378">Hydrolase</keyword>
<dbReference type="PROSITE" id="PS50830">
    <property type="entry name" value="TNASE_3"/>
    <property type="match status" value="1"/>
</dbReference>
<dbReference type="Proteomes" id="UP001152321">
    <property type="component" value="Unassembled WGS sequence"/>
</dbReference>
<sequence length="173" mass="19855">MNKFAALFFSTLIAFTPISFARKKKPAEVFKISGQVERCHDGDTCRVQYGNKSLKIRFAGIDCPELSQKFGKDAKHFTEALLKGHKVDLECDGKSYDRLTCTVFLNGRNINQEIVKNGWAYDSTKYSHGRYIAAVSEAKRTRMGIWKDQNLMSPYCYRHKTNKKCQSDQSYMP</sequence>
<dbReference type="InterPro" id="IPR016071">
    <property type="entry name" value="Staphylococal_nuclease_OB-fold"/>
</dbReference>
<feature type="domain" description="TNase-like" evidence="4">
    <location>
        <begin position="30"/>
        <end position="148"/>
    </location>
</feature>
<evidence type="ECO:0000256" key="3">
    <source>
        <dbReference type="ARBA" id="ARBA00022801"/>
    </source>
</evidence>
<dbReference type="PANTHER" id="PTHR12302:SF3">
    <property type="entry name" value="SERINE_THREONINE-PROTEIN KINASE 31"/>
    <property type="match status" value="1"/>
</dbReference>
<comment type="caution">
    <text evidence="5">The sequence shown here is derived from an EMBL/GenBank/DDBJ whole genome shotgun (WGS) entry which is preliminary data.</text>
</comment>
<evidence type="ECO:0000313" key="5">
    <source>
        <dbReference type="EMBL" id="MDG0814967.1"/>
    </source>
</evidence>
<evidence type="ECO:0000259" key="4">
    <source>
        <dbReference type="PROSITE" id="PS50830"/>
    </source>
</evidence>
<proteinExistence type="predicted"/>
<keyword evidence="6" id="KW-1185">Reference proteome</keyword>
<dbReference type="SMART" id="SM00318">
    <property type="entry name" value="SNc"/>
    <property type="match status" value="1"/>
</dbReference>
<keyword evidence="1" id="KW-0540">Nuclease</keyword>
<dbReference type="InterPro" id="IPR035437">
    <property type="entry name" value="SNase_OB-fold_sf"/>
</dbReference>
<reference evidence="5" key="1">
    <citation type="submission" date="2022-08" db="EMBL/GenBank/DDBJ databases">
        <title>Novel Bdellovibrio Species Isolated from Svalbard: Designation Bdellovibrio svalbardensis.</title>
        <authorList>
            <person name="Mitchell R.J."/>
            <person name="Choi S.Y."/>
        </authorList>
    </citation>
    <scope>NUCLEOTIDE SEQUENCE</scope>
    <source>
        <strain evidence="5">PAP01</strain>
    </source>
</reference>
<evidence type="ECO:0000256" key="2">
    <source>
        <dbReference type="ARBA" id="ARBA00022759"/>
    </source>
</evidence>
<dbReference type="RefSeq" id="WP_277576447.1">
    <property type="nucleotide sequence ID" value="NZ_JANRMI010000001.1"/>
</dbReference>
<organism evidence="5 6">
    <name type="scientific">Bdellovibrio svalbardensis</name>
    <dbReference type="NCBI Taxonomy" id="2972972"/>
    <lineage>
        <taxon>Bacteria</taxon>
        <taxon>Pseudomonadati</taxon>
        <taxon>Bdellovibrionota</taxon>
        <taxon>Bdellovibrionia</taxon>
        <taxon>Bdellovibrionales</taxon>
        <taxon>Pseudobdellovibrionaceae</taxon>
        <taxon>Bdellovibrio</taxon>
    </lineage>
</organism>
<dbReference type="SUPFAM" id="SSF50199">
    <property type="entry name" value="Staphylococcal nuclease"/>
    <property type="match status" value="1"/>
</dbReference>